<dbReference type="OrthoDB" id="1601181at2759"/>
<feature type="domain" description="LEM" evidence="8">
    <location>
        <begin position="353"/>
        <end position="397"/>
    </location>
</feature>
<dbReference type="InterPro" id="IPR003887">
    <property type="entry name" value="LEM_dom"/>
</dbReference>
<evidence type="ECO:0000313" key="9">
    <source>
        <dbReference type="EMBL" id="KFM82670.1"/>
    </source>
</evidence>
<dbReference type="InterPro" id="IPR036770">
    <property type="entry name" value="Ankyrin_rpt-contain_sf"/>
</dbReference>
<dbReference type="Pfam" id="PF12796">
    <property type="entry name" value="Ank_2"/>
    <property type="match status" value="1"/>
</dbReference>
<keyword evidence="6" id="KW-0472">Membrane</keyword>
<keyword evidence="6" id="KW-1053">Target membrane</keyword>
<reference evidence="9 10" key="1">
    <citation type="submission" date="2013-11" db="EMBL/GenBank/DDBJ databases">
        <title>Genome sequencing of Stegodyphus mimosarum.</title>
        <authorList>
            <person name="Bechsgaard J."/>
        </authorList>
    </citation>
    <scope>NUCLEOTIDE SEQUENCE [LARGE SCALE GENOMIC DNA]</scope>
</reference>
<dbReference type="PANTHER" id="PTHR46427:SF1">
    <property type="entry name" value="ANKYRIN REPEAT AND LEM DOMAIN-CONTAINING PROTEIN 1"/>
    <property type="match status" value="1"/>
</dbReference>
<dbReference type="Proteomes" id="UP000054359">
    <property type="component" value="Unassembled WGS sequence"/>
</dbReference>
<dbReference type="GO" id="GO:0004520">
    <property type="term" value="F:DNA endonuclease activity"/>
    <property type="evidence" value="ECO:0007669"/>
    <property type="project" value="TreeGrafter"/>
</dbReference>
<dbReference type="Gene3D" id="1.25.40.20">
    <property type="entry name" value="Ankyrin repeat-containing domain"/>
    <property type="match status" value="1"/>
</dbReference>
<dbReference type="Pfam" id="PF22945">
    <property type="entry name" value="LEM-3_GIY-YIG"/>
    <property type="match status" value="1"/>
</dbReference>
<dbReference type="PROSITE" id="PS50088">
    <property type="entry name" value="ANK_REPEAT"/>
    <property type="match status" value="1"/>
</dbReference>
<evidence type="ECO:0000256" key="4">
    <source>
        <dbReference type="ARBA" id="ARBA00022699"/>
    </source>
</evidence>
<evidence type="ECO:0000256" key="2">
    <source>
        <dbReference type="ARBA" id="ARBA00022483"/>
    </source>
</evidence>
<dbReference type="GO" id="GO:0005654">
    <property type="term" value="C:nucleoplasm"/>
    <property type="evidence" value="ECO:0007669"/>
    <property type="project" value="TreeGrafter"/>
</dbReference>
<evidence type="ECO:0000256" key="6">
    <source>
        <dbReference type="ARBA" id="ARBA00023298"/>
    </source>
</evidence>
<organism evidence="9 10">
    <name type="scientific">Stegodyphus mimosarum</name>
    <name type="common">African social velvet spider</name>
    <dbReference type="NCBI Taxonomy" id="407821"/>
    <lineage>
        <taxon>Eukaryota</taxon>
        <taxon>Metazoa</taxon>
        <taxon>Ecdysozoa</taxon>
        <taxon>Arthropoda</taxon>
        <taxon>Chelicerata</taxon>
        <taxon>Arachnida</taxon>
        <taxon>Araneae</taxon>
        <taxon>Araneomorphae</taxon>
        <taxon>Entelegynae</taxon>
        <taxon>Eresoidea</taxon>
        <taxon>Eresidae</taxon>
        <taxon>Stegodyphus</taxon>
    </lineage>
</organism>
<dbReference type="OMA" id="QGHRDCA"/>
<feature type="repeat" description="ANK" evidence="7">
    <location>
        <begin position="34"/>
        <end position="70"/>
    </location>
</feature>
<dbReference type="GO" id="GO:0044231">
    <property type="term" value="C:host cell presynaptic membrane"/>
    <property type="evidence" value="ECO:0007669"/>
    <property type="project" value="UniProtKB-KW"/>
</dbReference>
<dbReference type="AlphaFoldDB" id="A0A087UZ81"/>
<keyword evidence="5" id="KW-0638">Presynaptic neurotoxin</keyword>
<dbReference type="GO" id="GO:0000724">
    <property type="term" value="P:double-strand break repair via homologous recombination"/>
    <property type="evidence" value="ECO:0007669"/>
    <property type="project" value="TreeGrafter"/>
</dbReference>
<gene>
    <name evidence="9" type="ORF">X975_01578</name>
</gene>
<evidence type="ECO:0000259" key="8">
    <source>
        <dbReference type="PROSITE" id="PS50954"/>
    </source>
</evidence>
<name>A0A087UZ81_STEMI</name>
<dbReference type="InterPro" id="IPR002110">
    <property type="entry name" value="Ankyrin_rpt"/>
</dbReference>
<dbReference type="GO" id="GO:0044218">
    <property type="term" value="C:other organism cell membrane"/>
    <property type="evidence" value="ECO:0007669"/>
    <property type="project" value="UniProtKB-KW"/>
</dbReference>
<keyword evidence="3" id="KW-1052">Target cell membrane</keyword>
<dbReference type="GO" id="GO:0005737">
    <property type="term" value="C:cytoplasm"/>
    <property type="evidence" value="ECO:0007669"/>
    <property type="project" value="TreeGrafter"/>
</dbReference>
<keyword evidence="10" id="KW-1185">Reference proteome</keyword>
<dbReference type="CDD" id="cd12934">
    <property type="entry name" value="LEM"/>
    <property type="match status" value="1"/>
</dbReference>
<dbReference type="SMART" id="SM00248">
    <property type="entry name" value="ANK"/>
    <property type="match status" value="2"/>
</dbReference>
<evidence type="ECO:0000256" key="5">
    <source>
        <dbReference type="ARBA" id="ARBA00023028"/>
    </source>
</evidence>
<dbReference type="EMBL" id="KK122415">
    <property type="protein sequence ID" value="KFM82670.1"/>
    <property type="molecule type" value="Genomic_DNA"/>
</dbReference>
<dbReference type="InterPro" id="IPR011015">
    <property type="entry name" value="LEM/LEM-like_dom_sf"/>
</dbReference>
<evidence type="ECO:0000256" key="7">
    <source>
        <dbReference type="PROSITE-ProRule" id="PRU00023"/>
    </source>
</evidence>
<dbReference type="SUPFAM" id="SSF48403">
    <property type="entry name" value="Ankyrin repeat"/>
    <property type="match status" value="1"/>
</dbReference>
<dbReference type="GO" id="GO:0000712">
    <property type="term" value="P:resolution of meiotic recombination intermediates"/>
    <property type="evidence" value="ECO:0007669"/>
    <property type="project" value="TreeGrafter"/>
</dbReference>
<proteinExistence type="predicted"/>
<dbReference type="Gene3D" id="1.10.720.40">
    <property type="match status" value="1"/>
</dbReference>
<accession>A0A087UZ81</accession>
<sequence>MAEFFEAIFNCDIKKLKNFFDNGYDINCIIPGTDGCTPLHIAVGIEIPQGKEQMLSYLLDMGADPNARSHDALTPVHIAAMWNNCQELELLLKRRGNPWLTDNENKNSFDLAIDNNAYEAYQLLNKYLSEDKLNFNTKKSSNNSTVPPHFNKSLRNEKVECNSKDPYFCTANDNFPLLLSSTEDDSDFAVNVSKFLKRKTMVKLGSEGNKLGHKEVEKIDSLENHTSDIRNKFNTSLGRKLSEASGMEIENSDISVIHDFEASLMEIENSDASVINDFFENDSSETVIASDCESDIVLVEKYVDVSSLKVSIKNVDVSTCSIASDWKACQTSSSKISSQSNCLSHSTSTFHIAPEFEKYSNSKIFQELKNLGDDPGPVLDHTRQVYLHRLTVLKSGCKEICNLPKPKYCPEMYFFMEGTLDIIRIQNMENILAQEFDDSHSEKKWREGNQRCCFNYFLLDPRVTQNLPNRSLHLPPEKSFLIFIDSLFYVGKGTRGRPYSHLFEAAKAMTNPNLKNDKINHILDIWNSGLGVISLHCFQNSIPVEAYTREACIIEAMGLENLTNIKSGDFYGAAARWTKSR</sequence>
<keyword evidence="5" id="KW-0800">Toxin</keyword>
<comment type="subcellular location">
    <subcellularLocation>
        <location evidence="1">Target cell membrane</location>
    </subcellularLocation>
</comment>
<dbReference type="SUPFAM" id="SSF63451">
    <property type="entry name" value="LEM domain"/>
    <property type="match status" value="1"/>
</dbReference>
<dbReference type="PANTHER" id="PTHR46427">
    <property type="entry name" value="ANKYRIN REPEAT AND LEM DOMAIN-CONTAINING PROTEIN 1"/>
    <property type="match status" value="1"/>
</dbReference>
<dbReference type="CDD" id="cd10454">
    <property type="entry name" value="GIY-YIG_COG3680_Meta"/>
    <property type="match status" value="1"/>
</dbReference>
<protein>
    <submittedName>
        <fullName evidence="9">Ankyrin repeat and LEM domain-containing protein 1</fullName>
    </submittedName>
</protein>
<dbReference type="PROSITE" id="PS50954">
    <property type="entry name" value="LEM"/>
    <property type="match status" value="1"/>
</dbReference>
<dbReference type="GO" id="GO:0006887">
    <property type="term" value="P:exocytosis"/>
    <property type="evidence" value="ECO:0007669"/>
    <property type="project" value="UniProtKB-KW"/>
</dbReference>
<feature type="non-terminal residue" evidence="9">
    <location>
        <position position="581"/>
    </location>
</feature>
<evidence type="ECO:0000313" key="10">
    <source>
        <dbReference type="Proteomes" id="UP000054359"/>
    </source>
</evidence>
<dbReference type="InterPro" id="IPR034998">
    <property type="entry name" value="ANKLE1"/>
</dbReference>
<dbReference type="PROSITE" id="PS50297">
    <property type="entry name" value="ANK_REP_REGION"/>
    <property type="match status" value="1"/>
</dbReference>
<evidence type="ECO:0000256" key="3">
    <source>
        <dbReference type="ARBA" id="ARBA00022537"/>
    </source>
</evidence>
<keyword evidence="2" id="KW-0268">Exocytosis</keyword>
<evidence type="ECO:0000256" key="1">
    <source>
        <dbReference type="ARBA" id="ARBA00004175"/>
    </source>
</evidence>
<keyword evidence="7" id="KW-0040">ANK repeat</keyword>
<dbReference type="Pfam" id="PF03020">
    <property type="entry name" value="LEM"/>
    <property type="match status" value="1"/>
</dbReference>
<dbReference type="STRING" id="407821.A0A087UZ81"/>
<keyword evidence="4" id="KW-0528">Neurotoxin</keyword>